<gene>
    <name evidence="2" type="ORF">J2Z60_001301</name>
</gene>
<feature type="transmembrane region" description="Helical" evidence="1">
    <location>
        <begin position="188"/>
        <end position="209"/>
    </location>
</feature>
<evidence type="ECO:0008006" key="4">
    <source>
        <dbReference type="Google" id="ProtNLM"/>
    </source>
</evidence>
<feature type="transmembrane region" description="Helical" evidence="1">
    <location>
        <begin position="482"/>
        <end position="497"/>
    </location>
</feature>
<comment type="caution">
    <text evidence="2">The sequence shown here is derived from an EMBL/GenBank/DDBJ whole genome shotgun (WGS) entry which is preliminary data.</text>
</comment>
<feature type="transmembrane region" description="Helical" evidence="1">
    <location>
        <begin position="36"/>
        <end position="55"/>
    </location>
</feature>
<feature type="transmembrane region" description="Helical" evidence="1">
    <location>
        <begin position="268"/>
        <end position="284"/>
    </location>
</feature>
<dbReference type="InterPro" id="IPR049504">
    <property type="entry name" value="O-antigen_lig"/>
</dbReference>
<proteinExistence type="predicted"/>
<reference evidence="2 3" key="1">
    <citation type="submission" date="2021-03" db="EMBL/GenBank/DDBJ databases">
        <title>Genomic Encyclopedia of Type Strains, Phase IV (KMG-IV): sequencing the most valuable type-strain genomes for metagenomic binning, comparative biology and taxonomic classification.</title>
        <authorList>
            <person name="Goeker M."/>
        </authorList>
    </citation>
    <scope>NUCLEOTIDE SEQUENCE [LARGE SCALE GENOMIC DNA]</scope>
    <source>
        <strain evidence="2 3">DSM 101872</strain>
    </source>
</reference>
<keyword evidence="3" id="KW-1185">Reference proteome</keyword>
<dbReference type="EMBL" id="JAGGLU010000006">
    <property type="protein sequence ID" value="MBP2058124.1"/>
    <property type="molecule type" value="Genomic_DNA"/>
</dbReference>
<feature type="transmembrane region" description="Helical" evidence="1">
    <location>
        <begin position="457"/>
        <end position="476"/>
    </location>
</feature>
<dbReference type="RefSeq" id="WP_209686867.1">
    <property type="nucleotide sequence ID" value="NZ_JAGGLU010000006.1"/>
</dbReference>
<feature type="transmembrane region" description="Helical" evidence="1">
    <location>
        <begin position="67"/>
        <end position="86"/>
    </location>
</feature>
<feature type="transmembrane region" description="Helical" evidence="1">
    <location>
        <begin position="216"/>
        <end position="233"/>
    </location>
</feature>
<feature type="transmembrane region" description="Helical" evidence="1">
    <location>
        <begin position="7"/>
        <end position="24"/>
    </location>
</feature>
<organism evidence="2 3">
    <name type="scientific">Lactobacillus colini</name>
    <dbReference type="NCBI Taxonomy" id="1819254"/>
    <lineage>
        <taxon>Bacteria</taxon>
        <taxon>Bacillati</taxon>
        <taxon>Bacillota</taxon>
        <taxon>Bacilli</taxon>
        <taxon>Lactobacillales</taxon>
        <taxon>Lactobacillaceae</taxon>
        <taxon>Lactobacillus</taxon>
    </lineage>
</organism>
<accession>A0ABS4MEQ1</accession>
<keyword evidence="1" id="KW-0812">Transmembrane</keyword>
<evidence type="ECO:0000313" key="2">
    <source>
        <dbReference type="EMBL" id="MBP2058124.1"/>
    </source>
</evidence>
<dbReference type="Proteomes" id="UP001519292">
    <property type="component" value="Unassembled WGS sequence"/>
</dbReference>
<sequence length="509" mass="59097">MQKKIQQGLFWFILLQPFLDFYWLNKPPLADILPFSIPTIVRILGIFTLACMYFSQKKSWQLLKQQRWLIIYLLLLLIYSAAHLLHVRNFNSLSPTSYNFSISSEIFYLIRMFLPLAVIYLTKFSDFSERKLIHLIQGLVGIFAGIIVFSNLVIKSLRAYGDGWISYNIIDWFTHNLLSYTLTAAKGFFYFTNTLAAIMFMLAILMLYAMVRNFNWLNVSLFILQGLAMLIMGTKTSTMGFIIALSVGLIIYLCHALILKNIIISKKIVLSLILIAGLYIAALPKSPMVARSKADIAWVQQNKGPYSENHLNKKLTSGLKKTDSKKEHQQYLRNFIEKYYNYYHINPKFITKSYPYQQDPEFWYHIITKYSAEKRLNNRLIEMAMLKQVVKYNHNPLDKWLGISYARTSNIYNLERDFQYQSFSLGCIGVILFLGPYLISELYAIYCWFKNKSARHIINSILISANGFCLIAAYYSGNVMDFLTATIILAFFTGYMIKEINTSRSKKLA</sequence>
<dbReference type="Pfam" id="PF13425">
    <property type="entry name" value="O-antigen_lig"/>
    <property type="match status" value="1"/>
</dbReference>
<evidence type="ECO:0000313" key="3">
    <source>
        <dbReference type="Proteomes" id="UP001519292"/>
    </source>
</evidence>
<keyword evidence="1" id="KW-1133">Transmembrane helix</keyword>
<feature type="transmembrane region" description="Helical" evidence="1">
    <location>
        <begin position="239"/>
        <end position="259"/>
    </location>
</feature>
<evidence type="ECO:0000256" key="1">
    <source>
        <dbReference type="SAM" id="Phobius"/>
    </source>
</evidence>
<feature type="transmembrane region" description="Helical" evidence="1">
    <location>
        <begin position="134"/>
        <end position="154"/>
    </location>
</feature>
<keyword evidence="1" id="KW-0472">Membrane</keyword>
<name>A0ABS4MEQ1_9LACO</name>
<feature type="transmembrane region" description="Helical" evidence="1">
    <location>
        <begin position="423"/>
        <end position="445"/>
    </location>
</feature>
<protein>
    <recommendedName>
        <fullName evidence="4">O-antigen ligase family protein</fullName>
    </recommendedName>
</protein>
<feature type="transmembrane region" description="Helical" evidence="1">
    <location>
        <begin position="106"/>
        <end position="122"/>
    </location>
</feature>